<evidence type="ECO:0000256" key="4">
    <source>
        <dbReference type="ARBA" id="ARBA00022839"/>
    </source>
</evidence>
<comment type="subunit">
    <text evidence="5">Heterooligomer composed of large and small subunits.</text>
</comment>
<dbReference type="GO" id="GO:0009318">
    <property type="term" value="C:exodeoxyribonuclease VII complex"/>
    <property type="evidence" value="ECO:0007669"/>
    <property type="project" value="UniProtKB-UniRule"/>
</dbReference>
<dbReference type="EC" id="3.1.11.6" evidence="5"/>
<organism evidence="9 10">
    <name type="scientific">Pseudoalteromonas lipolytica</name>
    <dbReference type="NCBI Taxonomy" id="570156"/>
    <lineage>
        <taxon>Bacteria</taxon>
        <taxon>Pseudomonadati</taxon>
        <taxon>Pseudomonadota</taxon>
        <taxon>Gammaproteobacteria</taxon>
        <taxon>Alteromonadales</taxon>
        <taxon>Pseudoalteromonadaceae</taxon>
        <taxon>Pseudoalteromonas</taxon>
    </lineage>
</organism>
<dbReference type="PANTHER" id="PTHR30008">
    <property type="entry name" value="EXODEOXYRIBONUCLEASE 7 LARGE SUBUNIT"/>
    <property type="match status" value="1"/>
</dbReference>
<sequence>MAFTQSTQPVYTVSRLNKEIRHVLEQGFSSLILNGEISNFIAPASGHWYFTLKDDRAQVKAAMWRGNNRGQTFLPSNGAQVTVRARVSLYEPRGDYQLIVEHMAPAGEGLLKQEFDALKMRLAAEGLFSSAHKKPLPTNINRVGVITSATGAAIRDILTVLKRRAPQLEVVIYPAMVQGADAHSQLIEKINIANQRNEVDVLILGRGGGSLEDLWCFNHEQLARAIFESRLPIVSAVGHEVDTTISDYVADIRAATPSAAAELVSPNTEELYNKVTQLVRHLNHAFKHALAVKRSTATQFEHRLQLCHPRNQLNQQAQKLDELSLALHGAMSSKIQRYERVLANLTPRLMQRSPEKQLAKSEHQLAQLHARLTQAMQQQLSSSRNQLSLQANRLDSVSPLSVLARGYSITKNQHGGVVKSVNDVSSGELITTELADGQLQSKVV</sequence>
<dbReference type="PANTHER" id="PTHR30008:SF0">
    <property type="entry name" value="EXODEOXYRIBONUCLEASE 7 LARGE SUBUNIT"/>
    <property type="match status" value="1"/>
</dbReference>
<evidence type="ECO:0000256" key="1">
    <source>
        <dbReference type="ARBA" id="ARBA00022490"/>
    </source>
</evidence>
<reference evidence="9 10" key="1">
    <citation type="submission" date="2015-09" db="EMBL/GenBank/DDBJ databases">
        <title>Draft Genome Sequence of Pseudoalteromonas lipolytica UCD-48B.</title>
        <authorList>
            <person name="Krusor M."/>
            <person name="Coil D.A."/>
            <person name="Lang J.M."/>
            <person name="Eisen J.A."/>
            <person name="Alexiev A."/>
        </authorList>
    </citation>
    <scope>NUCLEOTIDE SEQUENCE [LARGE SCALE GENOMIC DNA]</scope>
    <source>
        <strain evidence="9 10">UCD-48B</strain>
    </source>
</reference>
<comment type="caution">
    <text evidence="9">The sequence shown here is derived from an EMBL/GenBank/DDBJ whole genome shotgun (WGS) entry which is preliminary data.</text>
</comment>
<dbReference type="OrthoDB" id="9802795at2"/>
<keyword evidence="4 5" id="KW-0269">Exonuclease</keyword>
<comment type="function">
    <text evidence="5">Bidirectionally degrades single-stranded DNA into large acid-insoluble oligonucleotides, which are then degraded further into small acid-soluble oligonucleotides.</text>
</comment>
<dbReference type="InterPro" id="IPR025824">
    <property type="entry name" value="OB-fold_nuc-bd_dom"/>
</dbReference>
<dbReference type="GO" id="GO:0003676">
    <property type="term" value="F:nucleic acid binding"/>
    <property type="evidence" value="ECO:0007669"/>
    <property type="project" value="InterPro"/>
</dbReference>
<evidence type="ECO:0000256" key="2">
    <source>
        <dbReference type="ARBA" id="ARBA00022722"/>
    </source>
</evidence>
<dbReference type="AlphaFoldDB" id="A0A0P7D9Z9"/>
<evidence type="ECO:0000256" key="5">
    <source>
        <dbReference type="HAMAP-Rule" id="MF_00378"/>
    </source>
</evidence>
<keyword evidence="1 5" id="KW-0963">Cytoplasm</keyword>
<accession>A0A0P7D9Z9</accession>
<feature type="domain" description="Exonuclease VII large subunit C-terminal" evidence="7">
    <location>
        <begin position="127"/>
        <end position="441"/>
    </location>
</feature>
<dbReference type="Pfam" id="PF13742">
    <property type="entry name" value="tRNA_anti_2"/>
    <property type="match status" value="1"/>
</dbReference>
<name>A0A0P7D9Z9_9GAMM</name>
<dbReference type="EMBL" id="LJTC01000001">
    <property type="protein sequence ID" value="KPM85470.1"/>
    <property type="molecule type" value="Genomic_DNA"/>
</dbReference>
<dbReference type="InterPro" id="IPR020579">
    <property type="entry name" value="Exonuc_VII_lsu_C"/>
</dbReference>
<dbReference type="RefSeq" id="WP_054551224.1">
    <property type="nucleotide sequence ID" value="NZ_LJTC01000001.1"/>
</dbReference>
<dbReference type="Pfam" id="PF02601">
    <property type="entry name" value="Exonuc_VII_L"/>
    <property type="match status" value="1"/>
</dbReference>
<dbReference type="GO" id="GO:0006308">
    <property type="term" value="P:DNA catabolic process"/>
    <property type="evidence" value="ECO:0007669"/>
    <property type="project" value="UniProtKB-UniRule"/>
</dbReference>
<evidence type="ECO:0000313" key="9">
    <source>
        <dbReference type="EMBL" id="KPM85470.1"/>
    </source>
</evidence>
<proteinExistence type="inferred from homology"/>
<comment type="catalytic activity">
    <reaction evidence="5 6">
        <text>Exonucleolytic cleavage in either 5'- to 3'- or 3'- to 5'-direction to yield nucleoside 5'-phosphates.</text>
        <dbReference type="EC" id="3.1.11.6"/>
    </reaction>
</comment>
<evidence type="ECO:0000256" key="3">
    <source>
        <dbReference type="ARBA" id="ARBA00022801"/>
    </source>
</evidence>
<dbReference type="STRING" id="570156.AOG27_01385"/>
<dbReference type="InterPro" id="IPR003753">
    <property type="entry name" value="Exonuc_VII_L"/>
</dbReference>
<gene>
    <name evidence="5 9" type="primary">xseA</name>
    <name evidence="9" type="ORF">AOG27_01385</name>
</gene>
<evidence type="ECO:0000313" key="10">
    <source>
        <dbReference type="Proteomes" id="UP000050378"/>
    </source>
</evidence>
<evidence type="ECO:0000259" key="8">
    <source>
        <dbReference type="Pfam" id="PF13742"/>
    </source>
</evidence>
<dbReference type="GO" id="GO:0005737">
    <property type="term" value="C:cytoplasm"/>
    <property type="evidence" value="ECO:0007669"/>
    <property type="project" value="UniProtKB-SubCell"/>
</dbReference>
<evidence type="ECO:0000256" key="6">
    <source>
        <dbReference type="RuleBase" id="RU004355"/>
    </source>
</evidence>
<dbReference type="GO" id="GO:0008855">
    <property type="term" value="F:exodeoxyribonuclease VII activity"/>
    <property type="evidence" value="ECO:0007669"/>
    <property type="project" value="UniProtKB-UniRule"/>
</dbReference>
<evidence type="ECO:0000259" key="7">
    <source>
        <dbReference type="Pfam" id="PF02601"/>
    </source>
</evidence>
<comment type="similarity">
    <text evidence="5 6">Belongs to the XseA family.</text>
</comment>
<dbReference type="PATRIC" id="fig|570156.3.peg.279"/>
<dbReference type="Proteomes" id="UP000050378">
    <property type="component" value="Unassembled WGS sequence"/>
</dbReference>
<dbReference type="CDD" id="cd04489">
    <property type="entry name" value="ExoVII_LU_OBF"/>
    <property type="match status" value="1"/>
</dbReference>
<keyword evidence="3 5" id="KW-0378">Hydrolase</keyword>
<dbReference type="HAMAP" id="MF_00378">
    <property type="entry name" value="Exonuc_7_L"/>
    <property type="match status" value="1"/>
</dbReference>
<dbReference type="NCBIfam" id="TIGR00237">
    <property type="entry name" value="xseA"/>
    <property type="match status" value="1"/>
</dbReference>
<comment type="subcellular location">
    <subcellularLocation>
        <location evidence="5 6">Cytoplasm</location>
    </subcellularLocation>
</comment>
<protein>
    <recommendedName>
        <fullName evidence="5">Exodeoxyribonuclease 7 large subunit</fullName>
        <ecNumber evidence="5">3.1.11.6</ecNumber>
    </recommendedName>
    <alternativeName>
        <fullName evidence="5">Exodeoxyribonuclease VII large subunit</fullName>
        <shortName evidence="5">Exonuclease VII large subunit</shortName>
    </alternativeName>
</protein>
<feature type="domain" description="OB-fold nucleic acid binding" evidence="8">
    <location>
        <begin position="11"/>
        <end position="103"/>
    </location>
</feature>
<keyword evidence="2 5" id="KW-0540">Nuclease</keyword>